<sequence>MTDTTQAAPALKEIFNRARLQHIAEQTTAIYPAFNTEAFLAHVAHDLDSQSLMQRLNRVSRGLHAGLPADYSEALGVLYELAPRLNSSFVSLILPEYVALYGQHDFERSMQALKFFTTFGSSEFAVRHFLRLDFQRALLIMQGWALDENEHVRRLASEGSRPRLPWSFRLETLMVDPTPVLPILDNLKADSSLYVRKSVANHLNDITKDNPDWVLAQIEGWSLENPHTAWIARHALRSLIKKGDRRALTIMGAGHKPQVRVELISVTPGTIRLGDDLSLSFQVTSTAEHSQRLIIDYAIHYVKKSGGTSAKVFKLKTLELGPGESVTVARKLQVRNFTTRVHYPGVHELDVLINGECLASSRFELLP</sequence>
<accession>A0ABR7B1S4</accession>
<comment type="caution">
    <text evidence="1">The sequence shown here is derived from an EMBL/GenBank/DDBJ whole genome shotgun (WGS) entry which is preliminary data.</text>
</comment>
<dbReference type="Pfam" id="PF08713">
    <property type="entry name" value="DNA_alkylation"/>
    <property type="match status" value="1"/>
</dbReference>
<keyword evidence="2" id="KW-1185">Reference proteome</keyword>
<protein>
    <submittedName>
        <fullName evidence="1">DNA alkylation repair protein</fullName>
    </submittedName>
</protein>
<dbReference type="InterPro" id="IPR016024">
    <property type="entry name" value="ARM-type_fold"/>
</dbReference>
<organism evidence="1 2">
    <name type="scientific">Pseudomonas folii</name>
    <dbReference type="NCBI Taxonomy" id="2762593"/>
    <lineage>
        <taxon>Bacteria</taxon>
        <taxon>Pseudomonadati</taxon>
        <taxon>Pseudomonadota</taxon>
        <taxon>Gammaproteobacteria</taxon>
        <taxon>Pseudomonadales</taxon>
        <taxon>Pseudomonadaceae</taxon>
        <taxon>Pseudomonas</taxon>
    </lineage>
</organism>
<gene>
    <name evidence="1" type="ORF">H8S59_15260</name>
</gene>
<evidence type="ECO:0000313" key="1">
    <source>
        <dbReference type="EMBL" id="MBC3951122.1"/>
    </source>
</evidence>
<dbReference type="InterPro" id="IPR014825">
    <property type="entry name" value="DNA_alkylation"/>
</dbReference>
<dbReference type="RefSeq" id="WP_187521951.1">
    <property type="nucleotide sequence ID" value="NZ_JACONW010000069.1"/>
</dbReference>
<dbReference type="EMBL" id="JACONW010000069">
    <property type="protein sequence ID" value="MBC3951122.1"/>
    <property type="molecule type" value="Genomic_DNA"/>
</dbReference>
<name>A0ABR7B1S4_9PSED</name>
<dbReference type="Gene3D" id="1.25.40.290">
    <property type="entry name" value="ARM repeat domains"/>
    <property type="match status" value="1"/>
</dbReference>
<evidence type="ECO:0000313" key="2">
    <source>
        <dbReference type="Proteomes" id="UP000651852"/>
    </source>
</evidence>
<proteinExistence type="predicted"/>
<dbReference type="Proteomes" id="UP000651852">
    <property type="component" value="Unassembled WGS sequence"/>
</dbReference>
<dbReference type="SUPFAM" id="SSF48371">
    <property type="entry name" value="ARM repeat"/>
    <property type="match status" value="1"/>
</dbReference>
<reference evidence="1 2" key="1">
    <citation type="submission" date="2020-08" db="EMBL/GenBank/DDBJ databases">
        <title>Putative novel bacterial strains isolated from necrotic wheat leaf tissues caused by Xanthomonas translucens.</title>
        <authorList>
            <person name="Tambong J.T."/>
        </authorList>
    </citation>
    <scope>NUCLEOTIDE SEQUENCE [LARGE SCALE GENOMIC DNA]</scope>
    <source>
        <strain evidence="1 2">DOAB 1069</strain>
    </source>
</reference>